<evidence type="ECO:0000313" key="2">
    <source>
        <dbReference type="EMBL" id="MBP1917806.1"/>
    </source>
</evidence>
<evidence type="ECO:0000256" key="1">
    <source>
        <dbReference type="SAM" id="Coils"/>
    </source>
</evidence>
<organism evidence="2 3">
    <name type="scientific">Youngiibacter multivorans</name>
    <dbReference type="NCBI Taxonomy" id="937251"/>
    <lineage>
        <taxon>Bacteria</taxon>
        <taxon>Bacillati</taxon>
        <taxon>Bacillota</taxon>
        <taxon>Clostridia</taxon>
        <taxon>Eubacteriales</taxon>
        <taxon>Clostridiaceae</taxon>
        <taxon>Youngiibacter</taxon>
    </lineage>
</organism>
<gene>
    <name evidence="2" type="ORF">J2Z34_000269</name>
</gene>
<sequence length="201" mass="22379">MPNVGQELLNVPFPEMVLKLASAIAEGQFKLDMVSCKIAKMMGDIKQAKVYLPDLTSDDESASIETSLIGAGFQPTFYQFTDTIIEVKMAITMNQSFESTFSTSASGGFMCFAASVNASFSSKYSYSVEGSSLLRTKITPLPPNTFMQRILDMKAQKMQQLFQLKLKEQELEIKKAEAKLKVETDKIEEEIKKLDDTKPTP</sequence>
<dbReference type="RefSeq" id="WP_209458044.1">
    <property type="nucleotide sequence ID" value="NZ_JAGGKC010000001.1"/>
</dbReference>
<accession>A0ABS4FZU8</accession>
<keyword evidence="3" id="KW-1185">Reference proteome</keyword>
<dbReference type="Proteomes" id="UP001519271">
    <property type="component" value="Unassembled WGS sequence"/>
</dbReference>
<proteinExistence type="predicted"/>
<keyword evidence="1" id="KW-0175">Coiled coil</keyword>
<dbReference type="EMBL" id="JAGGKC010000001">
    <property type="protein sequence ID" value="MBP1917806.1"/>
    <property type="molecule type" value="Genomic_DNA"/>
</dbReference>
<protein>
    <submittedName>
        <fullName evidence="2">Uncharacterized protein</fullName>
    </submittedName>
</protein>
<comment type="caution">
    <text evidence="2">The sequence shown here is derived from an EMBL/GenBank/DDBJ whole genome shotgun (WGS) entry which is preliminary data.</text>
</comment>
<reference evidence="2 3" key="1">
    <citation type="submission" date="2021-03" db="EMBL/GenBank/DDBJ databases">
        <title>Genomic Encyclopedia of Type Strains, Phase IV (KMG-IV): sequencing the most valuable type-strain genomes for metagenomic binning, comparative biology and taxonomic classification.</title>
        <authorList>
            <person name="Goeker M."/>
        </authorList>
    </citation>
    <scope>NUCLEOTIDE SEQUENCE [LARGE SCALE GENOMIC DNA]</scope>
    <source>
        <strain evidence="2 3">DSM 6139</strain>
    </source>
</reference>
<name>A0ABS4FZU8_9CLOT</name>
<feature type="coiled-coil region" evidence="1">
    <location>
        <begin position="159"/>
        <end position="197"/>
    </location>
</feature>
<evidence type="ECO:0000313" key="3">
    <source>
        <dbReference type="Proteomes" id="UP001519271"/>
    </source>
</evidence>